<protein>
    <submittedName>
        <fullName evidence="1">Uncharacterized protein</fullName>
    </submittedName>
</protein>
<organism evidence="1 2">
    <name type="scientific">Scophthalmus maximus</name>
    <name type="common">Turbot</name>
    <name type="synonym">Psetta maxima</name>
    <dbReference type="NCBI Taxonomy" id="52904"/>
    <lineage>
        <taxon>Eukaryota</taxon>
        <taxon>Metazoa</taxon>
        <taxon>Chordata</taxon>
        <taxon>Craniata</taxon>
        <taxon>Vertebrata</taxon>
        <taxon>Euteleostomi</taxon>
        <taxon>Actinopterygii</taxon>
        <taxon>Neopterygii</taxon>
        <taxon>Teleostei</taxon>
        <taxon>Neoteleostei</taxon>
        <taxon>Acanthomorphata</taxon>
        <taxon>Carangaria</taxon>
        <taxon>Pleuronectiformes</taxon>
        <taxon>Pleuronectoidei</taxon>
        <taxon>Scophthalmidae</taxon>
        <taxon>Scophthalmus</taxon>
    </lineage>
</organism>
<dbReference type="EMBL" id="VEVO01000013">
    <property type="protein sequence ID" value="KAF0032297.1"/>
    <property type="molecule type" value="Genomic_DNA"/>
</dbReference>
<reference evidence="1 2" key="1">
    <citation type="submission" date="2019-06" db="EMBL/GenBank/DDBJ databases">
        <title>Draft genomes of female and male turbot (Scophthalmus maximus).</title>
        <authorList>
            <person name="Xu H."/>
            <person name="Xu X.-W."/>
            <person name="Shao C."/>
            <person name="Chen S."/>
        </authorList>
    </citation>
    <scope>NUCLEOTIDE SEQUENCE [LARGE SCALE GENOMIC DNA]</scope>
    <source>
        <strain evidence="1">Ysfricsl-2016a</strain>
        <tissue evidence="1">Blood</tissue>
    </source>
</reference>
<comment type="caution">
    <text evidence="1">The sequence shown here is derived from an EMBL/GenBank/DDBJ whole genome shotgun (WGS) entry which is preliminary data.</text>
</comment>
<dbReference type="Proteomes" id="UP000438429">
    <property type="component" value="Unassembled WGS sequence"/>
</dbReference>
<name>A0A6A4SGH0_SCOMX</name>
<proteinExistence type="predicted"/>
<dbReference type="AlphaFoldDB" id="A0A6A4SGH0"/>
<evidence type="ECO:0000313" key="1">
    <source>
        <dbReference type="EMBL" id="KAF0032297.1"/>
    </source>
</evidence>
<gene>
    <name evidence="1" type="ORF">F2P81_014587</name>
</gene>
<accession>A0A6A4SGH0</accession>
<sequence length="81" mass="9441">MQSLLRTQHDSKKSRLSSTLRAVSLLCQCHTDRRASRGSLRYDNRWMFSSCLWPPLRAASLLLLRQSLGVKRTLRYRHLVG</sequence>
<evidence type="ECO:0000313" key="2">
    <source>
        <dbReference type="Proteomes" id="UP000438429"/>
    </source>
</evidence>